<dbReference type="AlphaFoldDB" id="A0A0A9AYM4"/>
<dbReference type="EMBL" id="GBRH01242912">
    <property type="protein sequence ID" value="JAD54983.1"/>
    <property type="molecule type" value="Transcribed_RNA"/>
</dbReference>
<evidence type="ECO:0000313" key="1">
    <source>
        <dbReference type="EMBL" id="JAD54983.1"/>
    </source>
</evidence>
<accession>A0A0A9AYM4</accession>
<organism evidence="1">
    <name type="scientific">Arundo donax</name>
    <name type="common">Giant reed</name>
    <name type="synonym">Donax arundinaceus</name>
    <dbReference type="NCBI Taxonomy" id="35708"/>
    <lineage>
        <taxon>Eukaryota</taxon>
        <taxon>Viridiplantae</taxon>
        <taxon>Streptophyta</taxon>
        <taxon>Embryophyta</taxon>
        <taxon>Tracheophyta</taxon>
        <taxon>Spermatophyta</taxon>
        <taxon>Magnoliopsida</taxon>
        <taxon>Liliopsida</taxon>
        <taxon>Poales</taxon>
        <taxon>Poaceae</taxon>
        <taxon>PACMAD clade</taxon>
        <taxon>Arundinoideae</taxon>
        <taxon>Arundineae</taxon>
        <taxon>Arundo</taxon>
    </lineage>
</organism>
<name>A0A0A9AYM4_ARUDO</name>
<reference evidence="1" key="2">
    <citation type="journal article" date="2015" name="Data Brief">
        <title>Shoot transcriptome of the giant reed, Arundo donax.</title>
        <authorList>
            <person name="Barrero R.A."/>
            <person name="Guerrero F.D."/>
            <person name="Moolhuijzen P."/>
            <person name="Goolsby J.A."/>
            <person name="Tidwell J."/>
            <person name="Bellgard S.E."/>
            <person name="Bellgard M.I."/>
        </authorList>
    </citation>
    <scope>NUCLEOTIDE SEQUENCE</scope>
    <source>
        <tissue evidence="1">Shoot tissue taken approximately 20 cm above the soil surface</tissue>
    </source>
</reference>
<proteinExistence type="predicted"/>
<reference evidence="1" key="1">
    <citation type="submission" date="2014-09" db="EMBL/GenBank/DDBJ databases">
        <authorList>
            <person name="Magalhaes I.L.F."/>
            <person name="Oliveira U."/>
            <person name="Santos F.R."/>
            <person name="Vidigal T.H.D.A."/>
            <person name="Brescovit A.D."/>
            <person name="Santos A.J."/>
        </authorList>
    </citation>
    <scope>NUCLEOTIDE SEQUENCE</scope>
    <source>
        <tissue evidence="1">Shoot tissue taken approximately 20 cm above the soil surface</tissue>
    </source>
</reference>
<protein>
    <submittedName>
        <fullName evidence="1">Uncharacterized protein</fullName>
    </submittedName>
</protein>
<sequence length="100" mass="11091">MSIMVCGNLRWAGMLPSKSQNCNFQANVMDENHPKNIFKVHLKWCHNENKIKQAKKKVEMVSIASVGGSTGSGCVLQGSLLVICLESTSFYYSQALHDKT</sequence>